<comment type="caution">
    <text evidence="2">The sequence shown here is derived from an EMBL/GenBank/DDBJ whole genome shotgun (WGS) entry which is preliminary data.</text>
</comment>
<feature type="compositionally biased region" description="Basic and acidic residues" evidence="1">
    <location>
        <begin position="29"/>
        <end position="61"/>
    </location>
</feature>
<evidence type="ECO:0000313" key="3">
    <source>
        <dbReference type="Proteomes" id="UP001176940"/>
    </source>
</evidence>
<feature type="compositionally biased region" description="Basic residues" evidence="1">
    <location>
        <begin position="135"/>
        <end position="144"/>
    </location>
</feature>
<name>A0ABN9LU29_9NEOB</name>
<organism evidence="2 3">
    <name type="scientific">Ranitomeya imitator</name>
    <name type="common">mimic poison frog</name>
    <dbReference type="NCBI Taxonomy" id="111125"/>
    <lineage>
        <taxon>Eukaryota</taxon>
        <taxon>Metazoa</taxon>
        <taxon>Chordata</taxon>
        <taxon>Craniata</taxon>
        <taxon>Vertebrata</taxon>
        <taxon>Euteleostomi</taxon>
        <taxon>Amphibia</taxon>
        <taxon>Batrachia</taxon>
        <taxon>Anura</taxon>
        <taxon>Neobatrachia</taxon>
        <taxon>Hyloidea</taxon>
        <taxon>Dendrobatidae</taxon>
        <taxon>Dendrobatinae</taxon>
        <taxon>Ranitomeya</taxon>
    </lineage>
</organism>
<accession>A0ABN9LU29</accession>
<gene>
    <name evidence="2" type="ORF">RIMI_LOCUS13151114</name>
</gene>
<feature type="compositionally biased region" description="Acidic residues" evidence="1">
    <location>
        <begin position="88"/>
        <end position="130"/>
    </location>
</feature>
<reference evidence="2" key="1">
    <citation type="submission" date="2023-07" db="EMBL/GenBank/DDBJ databases">
        <authorList>
            <person name="Stuckert A."/>
        </authorList>
    </citation>
    <scope>NUCLEOTIDE SEQUENCE</scope>
</reference>
<keyword evidence="3" id="KW-1185">Reference proteome</keyword>
<proteinExistence type="predicted"/>
<protein>
    <submittedName>
        <fullName evidence="2">Uncharacterized protein</fullName>
    </submittedName>
</protein>
<feature type="compositionally biased region" description="Basic and acidic residues" evidence="1">
    <location>
        <begin position="151"/>
        <end position="160"/>
    </location>
</feature>
<dbReference type="EMBL" id="CAUEEQ010032148">
    <property type="protein sequence ID" value="CAJ0950747.1"/>
    <property type="molecule type" value="Genomic_DNA"/>
</dbReference>
<evidence type="ECO:0000313" key="2">
    <source>
        <dbReference type="EMBL" id="CAJ0950747.1"/>
    </source>
</evidence>
<feature type="compositionally biased region" description="Low complexity" evidence="1">
    <location>
        <begin position="71"/>
        <end position="87"/>
    </location>
</feature>
<evidence type="ECO:0000256" key="1">
    <source>
        <dbReference type="SAM" id="MobiDB-lite"/>
    </source>
</evidence>
<sequence>MAGPCRIPSLPPEPAACMDWSPEHREEWERRRNMEDLNLPEIKKRNLEKKVEDKREFKDLFESDSDSESCAGGLSLKAKSKSKSGADSSDEDSDLSSEGEEGEYEVEDDDDNSDFDGESQDEEDDEEEAGDAGAQKKKIQKKGPQRLSQADLKELAKGEEDIVQDLEFSDDE</sequence>
<dbReference type="Proteomes" id="UP001176940">
    <property type="component" value="Unassembled WGS sequence"/>
</dbReference>
<feature type="region of interest" description="Disordered" evidence="1">
    <location>
        <begin position="29"/>
        <end position="172"/>
    </location>
</feature>
<feature type="compositionally biased region" description="Acidic residues" evidence="1">
    <location>
        <begin position="161"/>
        <end position="172"/>
    </location>
</feature>